<keyword evidence="1" id="KW-0732">Signal</keyword>
<evidence type="ECO:0000313" key="3">
    <source>
        <dbReference type="Proteomes" id="UP001172101"/>
    </source>
</evidence>
<organism evidence="2 3">
    <name type="scientific">Lasiosphaeria miniovina</name>
    <dbReference type="NCBI Taxonomy" id="1954250"/>
    <lineage>
        <taxon>Eukaryota</taxon>
        <taxon>Fungi</taxon>
        <taxon>Dikarya</taxon>
        <taxon>Ascomycota</taxon>
        <taxon>Pezizomycotina</taxon>
        <taxon>Sordariomycetes</taxon>
        <taxon>Sordariomycetidae</taxon>
        <taxon>Sordariales</taxon>
        <taxon>Lasiosphaeriaceae</taxon>
        <taxon>Lasiosphaeria</taxon>
    </lineage>
</organism>
<protein>
    <recommendedName>
        <fullName evidence="4">Secreted protein</fullName>
    </recommendedName>
</protein>
<evidence type="ECO:0000313" key="2">
    <source>
        <dbReference type="EMBL" id="KAK0717532.1"/>
    </source>
</evidence>
<comment type="caution">
    <text evidence="2">The sequence shown here is derived from an EMBL/GenBank/DDBJ whole genome shotgun (WGS) entry which is preliminary data.</text>
</comment>
<proteinExistence type="predicted"/>
<feature type="signal peptide" evidence="1">
    <location>
        <begin position="1"/>
        <end position="22"/>
    </location>
</feature>
<dbReference type="GeneID" id="85317513"/>
<dbReference type="RefSeq" id="XP_060296325.1">
    <property type="nucleotide sequence ID" value="XM_060434243.1"/>
</dbReference>
<dbReference type="EMBL" id="JAUIRO010000004">
    <property type="protein sequence ID" value="KAK0717532.1"/>
    <property type="molecule type" value="Genomic_DNA"/>
</dbReference>
<keyword evidence="3" id="KW-1185">Reference proteome</keyword>
<evidence type="ECO:0000256" key="1">
    <source>
        <dbReference type="SAM" id="SignalP"/>
    </source>
</evidence>
<name>A0AA40DXR3_9PEZI</name>
<sequence>MRVLLLMFGVCLLGFHQPPFLGCLSPTYTSPRKHGHAVARCPTMPRSWPQGACTLPDFRAVFPVLGRLDHSQSAHRHVRGWKWATDPRCGQGLGLRIPRAPITRFG</sequence>
<dbReference type="Proteomes" id="UP001172101">
    <property type="component" value="Unassembled WGS sequence"/>
</dbReference>
<evidence type="ECO:0008006" key="4">
    <source>
        <dbReference type="Google" id="ProtNLM"/>
    </source>
</evidence>
<feature type="chain" id="PRO_5041425607" description="Secreted protein" evidence="1">
    <location>
        <begin position="23"/>
        <end position="106"/>
    </location>
</feature>
<dbReference type="AlphaFoldDB" id="A0AA40DXR3"/>
<accession>A0AA40DXR3</accession>
<gene>
    <name evidence="2" type="ORF">B0T26DRAFT_298651</name>
</gene>
<reference evidence="2" key="1">
    <citation type="submission" date="2023-06" db="EMBL/GenBank/DDBJ databases">
        <title>Genome-scale phylogeny and comparative genomics of the fungal order Sordariales.</title>
        <authorList>
            <consortium name="Lawrence Berkeley National Laboratory"/>
            <person name="Hensen N."/>
            <person name="Bonometti L."/>
            <person name="Westerberg I."/>
            <person name="Brannstrom I.O."/>
            <person name="Guillou S."/>
            <person name="Cros-Aarteil S."/>
            <person name="Calhoun S."/>
            <person name="Haridas S."/>
            <person name="Kuo A."/>
            <person name="Mondo S."/>
            <person name="Pangilinan J."/>
            <person name="Riley R."/>
            <person name="LaButti K."/>
            <person name="Andreopoulos B."/>
            <person name="Lipzen A."/>
            <person name="Chen C."/>
            <person name="Yanf M."/>
            <person name="Daum C."/>
            <person name="Ng V."/>
            <person name="Clum A."/>
            <person name="Steindorff A."/>
            <person name="Ohm R."/>
            <person name="Martin F."/>
            <person name="Silar P."/>
            <person name="Natvig D."/>
            <person name="Lalanne C."/>
            <person name="Gautier V."/>
            <person name="Ament-velasquez S.L."/>
            <person name="Kruys A."/>
            <person name="Hutchinson M.I."/>
            <person name="Powell A.J."/>
            <person name="Barry K."/>
            <person name="Miller A.N."/>
            <person name="Grigoriev I.V."/>
            <person name="Debuchy R."/>
            <person name="Gladieux P."/>
            <person name="Thoren M.H."/>
            <person name="Johannesson H."/>
        </authorList>
    </citation>
    <scope>NUCLEOTIDE SEQUENCE</scope>
    <source>
        <strain evidence="2">SMH2392-1A</strain>
    </source>
</reference>